<name>A0A9P7RQC9_9AGAR</name>
<reference evidence="2" key="1">
    <citation type="journal article" date="2021" name="Genome Biol. Evol.">
        <title>The assembled and annotated genome of the fairy-ring fungus Marasmius oreades.</title>
        <authorList>
            <person name="Hiltunen M."/>
            <person name="Ament-Velasquez S.L."/>
            <person name="Johannesson H."/>
        </authorList>
    </citation>
    <scope>NUCLEOTIDE SEQUENCE</scope>
    <source>
        <strain evidence="2">03SP1</strain>
    </source>
</reference>
<feature type="compositionally biased region" description="Basic residues" evidence="1">
    <location>
        <begin position="9"/>
        <end position="18"/>
    </location>
</feature>
<evidence type="ECO:0000313" key="2">
    <source>
        <dbReference type="EMBL" id="KAG7087370.1"/>
    </source>
</evidence>
<dbReference type="KEGG" id="more:E1B28_013344"/>
<accession>A0A9P7RQC9</accession>
<evidence type="ECO:0000256" key="1">
    <source>
        <dbReference type="SAM" id="MobiDB-lite"/>
    </source>
</evidence>
<dbReference type="OrthoDB" id="3240925at2759"/>
<dbReference type="AlphaFoldDB" id="A0A9P7RQC9"/>
<dbReference type="GeneID" id="66082419"/>
<gene>
    <name evidence="2" type="ORF">E1B28_013344</name>
</gene>
<evidence type="ECO:0000313" key="3">
    <source>
        <dbReference type="Proteomes" id="UP001049176"/>
    </source>
</evidence>
<protein>
    <submittedName>
        <fullName evidence="2">Uncharacterized protein</fullName>
    </submittedName>
</protein>
<organism evidence="2 3">
    <name type="scientific">Marasmius oreades</name>
    <name type="common">fairy-ring Marasmius</name>
    <dbReference type="NCBI Taxonomy" id="181124"/>
    <lineage>
        <taxon>Eukaryota</taxon>
        <taxon>Fungi</taxon>
        <taxon>Dikarya</taxon>
        <taxon>Basidiomycota</taxon>
        <taxon>Agaricomycotina</taxon>
        <taxon>Agaricomycetes</taxon>
        <taxon>Agaricomycetidae</taxon>
        <taxon>Agaricales</taxon>
        <taxon>Marasmiineae</taxon>
        <taxon>Marasmiaceae</taxon>
        <taxon>Marasmius</taxon>
    </lineage>
</organism>
<feature type="region of interest" description="Disordered" evidence="1">
    <location>
        <begin position="144"/>
        <end position="169"/>
    </location>
</feature>
<dbReference type="Proteomes" id="UP001049176">
    <property type="component" value="Chromosome 9"/>
</dbReference>
<keyword evidence="3" id="KW-1185">Reference proteome</keyword>
<dbReference type="EMBL" id="CM032189">
    <property type="protein sequence ID" value="KAG7087370.1"/>
    <property type="molecule type" value="Genomic_DNA"/>
</dbReference>
<sequence length="197" mass="20884">MTMATLRTSTHKRRRVSSPKHIVSPDTSTRPTTLPNTTTVVARLSCVSCYRVLNASLSLKSSSPTFCAICHSPSCTICSRTCNGFGSAPSRASSLPALEQESIPETPHLTWSPTSPALTPTPSPPLAFSPKRFALALNAANTNAAPNNATGKRKLGDEDSVDDEETKAGRGCGRTVCKNCCSENALSTVCVECLRRA</sequence>
<dbReference type="RefSeq" id="XP_043003841.1">
    <property type="nucleotide sequence ID" value="XM_043158493.1"/>
</dbReference>
<feature type="region of interest" description="Disordered" evidence="1">
    <location>
        <begin position="1"/>
        <end position="34"/>
    </location>
</feature>
<proteinExistence type="predicted"/>
<comment type="caution">
    <text evidence="2">The sequence shown here is derived from an EMBL/GenBank/DDBJ whole genome shotgun (WGS) entry which is preliminary data.</text>
</comment>